<reference evidence="2" key="2">
    <citation type="journal article" date="2015" name="Data Brief">
        <title>Shoot transcriptome of the giant reed, Arundo donax.</title>
        <authorList>
            <person name="Barrero R.A."/>
            <person name="Guerrero F.D."/>
            <person name="Moolhuijzen P."/>
            <person name="Goolsby J.A."/>
            <person name="Tidwell J."/>
            <person name="Bellgard S.E."/>
            <person name="Bellgard M.I."/>
        </authorList>
    </citation>
    <scope>NUCLEOTIDE SEQUENCE</scope>
    <source>
        <tissue evidence="2">Shoot tissue taken approximately 20 cm above the soil surface</tissue>
    </source>
</reference>
<name>A0A0A9CZZ7_ARUDO</name>
<sequence>MMVLICTLVRTTSALVLHLGHGAAGPPVNGRRRSGGHVKEHPGASGGVNGTRARGDHRHVVVVDVWQLRRRWRGVHGHELLVGEVGVGRLAELVREAGRLGLAVGGVDVAHVARVHPQPAPLLLGRGVGPVVRRLPPLEPPPHGAIALAAGASVGRCQRAGVKEDGYQQQEEEDAWQWQLGALGQERGRHG</sequence>
<dbReference type="AlphaFoldDB" id="A0A0A9CZZ7"/>
<feature type="region of interest" description="Disordered" evidence="1">
    <location>
        <begin position="25"/>
        <end position="53"/>
    </location>
</feature>
<evidence type="ECO:0000256" key="1">
    <source>
        <dbReference type="SAM" id="MobiDB-lite"/>
    </source>
</evidence>
<evidence type="ECO:0000313" key="2">
    <source>
        <dbReference type="EMBL" id="JAD80018.1"/>
    </source>
</evidence>
<accession>A0A0A9CZZ7</accession>
<proteinExistence type="predicted"/>
<organism evidence="2">
    <name type="scientific">Arundo donax</name>
    <name type="common">Giant reed</name>
    <name type="synonym">Donax arundinaceus</name>
    <dbReference type="NCBI Taxonomy" id="35708"/>
    <lineage>
        <taxon>Eukaryota</taxon>
        <taxon>Viridiplantae</taxon>
        <taxon>Streptophyta</taxon>
        <taxon>Embryophyta</taxon>
        <taxon>Tracheophyta</taxon>
        <taxon>Spermatophyta</taxon>
        <taxon>Magnoliopsida</taxon>
        <taxon>Liliopsida</taxon>
        <taxon>Poales</taxon>
        <taxon>Poaceae</taxon>
        <taxon>PACMAD clade</taxon>
        <taxon>Arundinoideae</taxon>
        <taxon>Arundineae</taxon>
        <taxon>Arundo</taxon>
    </lineage>
</organism>
<dbReference type="EMBL" id="GBRH01217877">
    <property type="protein sequence ID" value="JAD80018.1"/>
    <property type="molecule type" value="Transcribed_RNA"/>
</dbReference>
<protein>
    <submittedName>
        <fullName evidence="2">Uncharacterized protein</fullName>
    </submittedName>
</protein>
<reference evidence="2" key="1">
    <citation type="submission" date="2014-09" db="EMBL/GenBank/DDBJ databases">
        <authorList>
            <person name="Magalhaes I.L.F."/>
            <person name="Oliveira U."/>
            <person name="Santos F.R."/>
            <person name="Vidigal T.H.D.A."/>
            <person name="Brescovit A.D."/>
            <person name="Santos A.J."/>
        </authorList>
    </citation>
    <scope>NUCLEOTIDE SEQUENCE</scope>
    <source>
        <tissue evidence="2">Shoot tissue taken approximately 20 cm above the soil surface</tissue>
    </source>
</reference>